<dbReference type="AlphaFoldDB" id="A0A444L766"/>
<dbReference type="InterPro" id="IPR029767">
    <property type="entry name" value="WecB-like"/>
</dbReference>
<dbReference type="Proteomes" id="UP000288215">
    <property type="component" value="Unassembled WGS sequence"/>
</dbReference>
<gene>
    <name evidence="2" type="ORF">Metus_1425</name>
</gene>
<evidence type="ECO:0000259" key="1">
    <source>
        <dbReference type="Pfam" id="PF02350"/>
    </source>
</evidence>
<dbReference type="Pfam" id="PF02350">
    <property type="entry name" value="Epimerase_2"/>
    <property type="match status" value="1"/>
</dbReference>
<dbReference type="PANTHER" id="PTHR43174:SF1">
    <property type="entry name" value="UDP-N-ACETYLGLUCOSAMINE 2-EPIMERASE"/>
    <property type="match status" value="1"/>
</dbReference>
<protein>
    <submittedName>
        <fullName evidence="2">UDP-2,3-diacetamido-2,3-dideoxy-D-glucuronic acid 2-epimerase</fullName>
    </submittedName>
</protein>
<name>A0A444L766_METS7</name>
<dbReference type="SUPFAM" id="SSF53756">
    <property type="entry name" value="UDP-Glycosyltransferase/glycogen phosphorylase"/>
    <property type="match status" value="1"/>
</dbReference>
<dbReference type="Gene3D" id="3.40.50.2000">
    <property type="entry name" value="Glycogen Phosphorylase B"/>
    <property type="match status" value="2"/>
</dbReference>
<dbReference type="EMBL" id="RXGA01000003">
    <property type="protein sequence ID" value="RWX73451.1"/>
    <property type="molecule type" value="Genomic_DNA"/>
</dbReference>
<evidence type="ECO:0000313" key="3">
    <source>
        <dbReference type="Proteomes" id="UP000288215"/>
    </source>
</evidence>
<comment type="caution">
    <text evidence="2">The sequence shown here is derived from an EMBL/GenBank/DDBJ whole genome shotgun (WGS) entry which is preliminary data.</text>
</comment>
<evidence type="ECO:0000313" key="2">
    <source>
        <dbReference type="EMBL" id="RWX73451.1"/>
    </source>
</evidence>
<proteinExistence type="predicted"/>
<sequence length="359" mass="40729">MRVATVVGARPQFIKMAPLSRELRKYFEEIVIHTGQHYDYEMDRIFFEQLNIPPPDYNLGVGSGFHGYQTGEMLKRIEDVLIKESPDLVIVYGDTNSTLAGALAAAKLRIRVAHVEAGLRCFDRTVPEEVNRVLTDHISDLLFVPTERAVKNLYNEGIKNGVYLTGDVMLDALLHNITIAEKESKIIQELGVEAKSYLLVTVHRAENTDNRARLENIIECLVKCKRKTIFPIHPRTKAFLEKYSLLDKLKNADHIILTKPLSYFDMLVLEKNARQIITDSGGVQKEAYSFKTPCITLRKVTEWPETVEDGLNILVGDDYDLLLDMIWKFEPVGGTYSFRFGHGDASSRVVQIMKNVAKA</sequence>
<accession>A0A444L766</accession>
<dbReference type="NCBIfam" id="TIGR00236">
    <property type="entry name" value="wecB"/>
    <property type="match status" value="1"/>
</dbReference>
<organism evidence="2 3">
    <name type="scientific">Methanosuratincola subterraneus</name>
    <dbReference type="NCBI Taxonomy" id="2593994"/>
    <lineage>
        <taxon>Archaea</taxon>
        <taxon>Thermoproteota</taxon>
        <taxon>Methanosuratincolia</taxon>
        <taxon>Candidatus Methanomethylicales</taxon>
        <taxon>Candidatus Methanomethylicaceae</taxon>
        <taxon>Candidatus Methanosuratincola (ex Vanwonterghem et al. 2016)</taxon>
    </lineage>
</organism>
<reference evidence="2 3" key="1">
    <citation type="submission" date="2018-12" db="EMBL/GenBank/DDBJ databases">
        <title>The complete genome of the methanogenic archaea of the candidate phylum Verstraetearchaeota, obtained from the metagenome of underground thermal water.</title>
        <authorList>
            <person name="Kadnikov V.V."/>
            <person name="Mardanov A.V."/>
            <person name="Beletsky A.V."/>
            <person name="Karnachuk O.V."/>
            <person name="Ravin N.V."/>
        </authorList>
    </citation>
    <scope>NUCLEOTIDE SEQUENCE [LARGE SCALE GENOMIC DNA]</scope>
    <source>
        <strain evidence="2">Ch88</strain>
    </source>
</reference>
<dbReference type="CDD" id="cd03786">
    <property type="entry name" value="GTB_UDP-GlcNAc_2-Epimerase"/>
    <property type="match status" value="1"/>
</dbReference>
<feature type="domain" description="UDP-N-acetylglucosamine 2-epimerase" evidence="1">
    <location>
        <begin position="24"/>
        <end position="354"/>
    </location>
</feature>
<dbReference type="PANTHER" id="PTHR43174">
    <property type="entry name" value="UDP-N-ACETYLGLUCOSAMINE 2-EPIMERASE"/>
    <property type="match status" value="1"/>
</dbReference>
<dbReference type="InterPro" id="IPR003331">
    <property type="entry name" value="UDP_GlcNAc_Epimerase_2_dom"/>
</dbReference>